<dbReference type="AlphaFoldDB" id="A0AAN7W0F5"/>
<evidence type="ECO:0000313" key="3">
    <source>
        <dbReference type="Proteomes" id="UP001310594"/>
    </source>
</evidence>
<dbReference type="EMBL" id="JAVRQU010000015">
    <property type="protein sequence ID" value="KAK5694824.1"/>
    <property type="molecule type" value="Genomic_DNA"/>
</dbReference>
<dbReference type="GO" id="GO:0004672">
    <property type="term" value="F:protein kinase activity"/>
    <property type="evidence" value="ECO:0007669"/>
    <property type="project" value="InterPro"/>
</dbReference>
<dbReference type="InterPro" id="IPR000719">
    <property type="entry name" value="Prot_kinase_dom"/>
</dbReference>
<evidence type="ECO:0000259" key="1">
    <source>
        <dbReference type="PROSITE" id="PS50011"/>
    </source>
</evidence>
<dbReference type="Proteomes" id="UP001310594">
    <property type="component" value="Unassembled WGS sequence"/>
</dbReference>
<organism evidence="2 3">
    <name type="scientific">Elasticomyces elasticus</name>
    <dbReference type="NCBI Taxonomy" id="574655"/>
    <lineage>
        <taxon>Eukaryota</taxon>
        <taxon>Fungi</taxon>
        <taxon>Dikarya</taxon>
        <taxon>Ascomycota</taxon>
        <taxon>Pezizomycotina</taxon>
        <taxon>Dothideomycetes</taxon>
        <taxon>Dothideomycetidae</taxon>
        <taxon>Mycosphaerellales</taxon>
        <taxon>Teratosphaeriaceae</taxon>
        <taxon>Elasticomyces</taxon>
    </lineage>
</organism>
<sequence>MDEYLGQMSIDFDFGHVLQPYYNRTSLEEFDRASHLGVEHQAMVIFDIATAMKDLHAAGIVHGHIRIENVGITTMTGRASLLSLELSRRVPLGGF</sequence>
<dbReference type="GO" id="GO:0005524">
    <property type="term" value="F:ATP binding"/>
    <property type="evidence" value="ECO:0007669"/>
    <property type="project" value="InterPro"/>
</dbReference>
<dbReference type="Gene3D" id="1.10.510.10">
    <property type="entry name" value="Transferase(Phosphotransferase) domain 1"/>
    <property type="match status" value="1"/>
</dbReference>
<proteinExistence type="predicted"/>
<dbReference type="PROSITE" id="PS50011">
    <property type="entry name" value="PROTEIN_KINASE_DOM"/>
    <property type="match status" value="1"/>
</dbReference>
<evidence type="ECO:0000313" key="2">
    <source>
        <dbReference type="EMBL" id="KAK5694824.1"/>
    </source>
</evidence>
<dbReference type="InterPro" id="IPR011009">
    <property type="entry name" value="Kinase-like_dom_sf"/>
</dbReference>
<protein>
    <recommendedName>
        <fullName evidence="1">Protein kinase domain-containing protein</fullName>
    </recommendedName>
</protein>
<accession>A0AAN7W0F5</accession>
<reference evidence="2" key="1">
    <citation type="submission" date="2023-08" db="EMBL/GenBank/DDBJ databases">
        <title>Black Yeasts Isolated from many extreme environments.</title>
        <authorList>
            <person name="Coleine C."/>
            <person name="Stajich J.E."/>
            <person name="Selbmann L."/>
        </authorList>
    </citation>
    <scope>NUCLEOTIDE SEQUENCE</scope>
    <source>
        <strain evidence="2">CCFEE 5810</strain>
    </source>
</reference>
<name>A0AAN7W0F5_9PEZI</name>
<dbReference type="SUPFAM" id="SSF56112">
    <property type="entry name" value="Protein kinase-like (PK-like)"/>
    <property type="match status" value="1"/>
</dbReference>
<gene>
    <name evidence="2" type="ORF">LTR97_009415</name>
</gene>
<comment type="caution">
    <text evidence="2">The sequence shown here is derived from an EMBL/GenBank/DDBJ whole genome shotgun (WGS) entry which is preliminary data.</text>
</comment>
<feature type="domain" description="Protein kinase" evidence="1">
    <location>
        <begin position="1"/>
        <end position="95"/>
    </location>
</feature>